<dbReference type="AlphaFoldDB" id="A0A438HGP3"/>
<dbReference type="Proteomes" id="UP000288805">
    <property type="component" value="Unassembled WGS sequence"/>
</dbReference>
<dbReference type="Gene3D" id="1.20.1280.50">
    <property type="match status" value="1"/>
</dbReference>
<protein>
    <submittedName>
        <fullName evidence="2">Putative F-box/LRR-repeat protein 23</fullName>
    </submittedName>
</protein>
<evidence type="ECO:0000313" key="2">
    <source>
        <dbReference type="EMBL" id="RVW83646.1"/>
    </source>
</evidence>
<evidence type="ECO:0000256" key="1">
    <source>
        <dbReference type="SAM" id="MobiDB-lite"/>
    </source>
</evidence>
<dbReference type="EMBL" id="QGNW01000225">
    <property type="protein sequence ID" value="RVW83646.1"/>
    <property type="molecule type" value="Genomic_DNA"/>
</dbReference>
<organism evidence="2 3">
    <name type="scientific">Vitis vinifera</name>
    <name type="common">Grape</name>
    <dbReference type="NCBI Taxonomy" id="29760"/>
    <lineage>
        <taxon>Eukaryota</taxon>
        <taxon>Viridiplantae</taxon>
        <taxon>Streptophyta</taxon>
        <taxon>Embryophyta</taxon>
        <taxon>Tracheophyta</taxon>
        <taxon>Spermatophyta</taxon>
        <taxon>Magnoliopsida</taxon>
        <taxon>eudicotyledons</taxon>
        <taxon>Gunneridae</taxon>
        <taxon>Pentapetalae</taxon>
        <taxon>rosids</taxon>
        <taxon>Vitales</taxon>
        <taxon>Vitaceae</taxon>
        <taxon>Viteae</taxon>
        <taxon>Vitis</taxon>
    </lineage>
</organism>
<accession>A0A438HGP3</accession>
<dbReference type="InterPro" id="IPR032675">
    <property type="entry name" value="LRR_dom_sf"/>
</dbReference>
<dbReference type="SUPFAM" id="SSF81383">
    <property type="entry name" value="F-box domain"/>
    <property type="match status" value="1"/>
</dbReference>
<evidence type="ECO:0000313" key="3">
    <source>
        <dbReference type="Proteomes" id="UP000288805"/>
    </source>
</evidence>
<comment type="caution">
    <text evidence="2">The sequence shown here is derived from an EMBL/GenBank/DDBJ whole genome shotgun (WGS) entry which is preliminary data.</text>
</comment>
<sequence>MEERKWEALNMDILVNVFGRVGMESLLLDVPFVCKPWYKASREPQCWEDLIFPEYIKPDDIWGEDSPDRGFSERLVTTYQENLSVTAFMRFIVNRSCGCATIIKLPKDCTEEALEYIANECPRLKALDVVFNNFSMEDIIPKLSKWKSLELMRLGKFHVGLFHMKSVLPQIGLHCNNFIWLSAPHASIEKDEASAIVASLPRLKYLDLHYSFFEKEALVMILQGCKKLVHLDVRKCFGFCDDDAEILELASHIPVFMCEGSGIIPEIGTSYLRDRRLDHELYCDQINHDDCVYDLFDYDDLFDVLPTAFVASVSHHLQIMAVTGVAVNCYWNGRVKKESNDVVYEGAKVNVMPIKVFHGTTYAGLLDKIYATTAIARQNFELNIICRYPISSQEYKPIPIKNDEGVELLLEVPSRSGVYCVEIYLEEEPAPLRVLEATALLTKETNAVEVGDDGKNNGETSSKLSNDSPKIDDNKVLKVGMETLLLDVPLVCKSWYKATLHPMCWQHLIFPENFEAFADRIMKEYQKEIPITSFIKFIVNRSSRCATTLMLPYAAVKKGWSMLLSSKCPALKVFGLHGYLSLKNASVIPKLIRNWKNLEVLRLRRAPHYVPEILIQISRHCKNFFQLMLPKSYAGANEASAIVTYLPKIKHLSLKGATIEKKNLVMILRCCRELVRLDLRYSFIQV</sequence>
<feature type="region of interest" description="Disordered" evidence="1">
    <location>
        <begin position="448"/>
        <end position="467"/>
    </location>
</feature>
<dbReference type="InterPro" id="IPR036047">
    <property type="entry name" value="F-box-like_dom_sf"/>
</dbReference>
<dbReference type="PANTHER" id="PTHR38926">
    <property type="entry name" value="F-BOX DOMAIN CONTAINING PROTEIN, EXPRESSED"/>
    <property type="match status" value="1"/>
</dbReference>
<dbReference type="PANTHER" id="PTHR38926:SF5">
    <property type="entry name" value="F-BOX AND LEUCINE-RICH REPEAT PROTEIN 6"/>
    <property type="match status" value="1"/>
</dbReference>
<dbReference type="Gene3D" id="3.80.10.10">
    <property type="entry name" value="Ribonuclease Inhibitor"/>
    <property type="match status" value="2"/>
</dbReference>
<dbReference type="SUPFAM" id="SSF52047">
    <property type="entry name" value="RNI-like"/>
    <property type="match status" value="2"/>
</dbReference>
<name>A0A438HGP3_VITVI</name>
<feature type="compositionally biased region" description="Polar residues" evidence="1">
    <location>
        <begin position="457"/>
        <end position="467"/>
    </location>
</feature>
<proteinExistence type="predicted"/>
<reference evidence="2 3" key="1">
    <citation type="journal article" date="2018" name="PLoS Genet.">
        <title>Population sequencing reveals clonal diversity and ancestral inbreeding in the grapevine cultivar Chardonnay.</title>
        <authorList>
            <person name="Roach M.J."/>
            <person name="Johnson D.L."/>
            <person name="Bohlmann J."/>
            <person name="van Vuuren H.J."/>
            <person name="Jones S.J."/>
            <person name="Pretorius I.S."/>
            <person name="Schmidt S.A."/>
            <person name="Borneman A.R."/>
        </authorList>
    </citation>
    <scope>NUCLEOTIDE SEQUENCE [LARGE SCALE GENOMIC DNA]</scope>
    <source>
        <strain evidence="3">cv. Chardonnay</strain>
        <tissue evidence="2">Leaf</tissue>
    </source>
</reference>
<gene>
    <name evidence="2" type="primary">FBL23_0</name>
    <name evidence="2" type="ORF">CK203_039289</name>
</gene>